<accession>A0A1H4HB22</accession>
<protein>
    <submittedName>
        <fullName evidence="1">Uncharacterized protein</fullName>
    </submittedName>
</protein>
<evidence type="ECO:0000313" key="2">
    <source>
        <dbReference type="Proteomes" id="UP000242469"/>
    </source>
</evidence>
<name>A0A1H4HB22_9GAMM</name>
<evidence type="ECO:0000313" key="1">
    <source>
        <dbReference type="EMBL" id="SEB18841.1"/>
    </source>
</evidence>
<dbReference type="STRING" id="1122198.SAMN02745729_1384"/>
<dbReference type="AlphaFoldDB" id="A0A1H4HB22"/>
<proteinExistence type="predicted"/>
<keyword evidence="2" id="KW-1185">Reference proteome</keyword>
<sequence length="80" mass="8554">MIKLGQQLPGLIVQVVGGLAINSLTCTLTMSIVRVGCAYRAAHTGETVVAVVAEAQAPFTQYIAIRVLYPTVSYVNLSRF</sequence>
<dbReference type="Proteomes" id="UP000242469">
    <property type="component" value="Unassembled WGS sequence"/>
</dbReference>
<gene>
    <name evidence="1" type="ORF">SAMN02745729_1384</name>
</gene>
<dbReference type="EMBL" id="FNRJ01000038">
    <property type="protein sequence ID" value="SEB18841.1"/>
    <property type="molecule type" value="Genomic_DNA"/>
</dbReference>
<reference evidence="2" key="1">
    <citation type="submission" date="2016-10" db="EMBL/GenBank/DDBJ databases">
        <authorList>
            <person name="Varghese N."/>
            <person name="Submissions S."/>
        </authorList>
    </citation>
    <scope>NUCLEOTIDE SEQUENCE [LARGE SCALE GENOMIC DNA]</scope>
    <source>
        <strain evidence="2">DSM 11526</strain>
    </source>
</reference>
<organism evidence="1 2">
    <name type="scientific">Marinobacterium iners DSM 11526</name>
    <dbReference type="NCBI Taxonomy" id="1122198"/>
    <lineage>
        <taxon>Bacteria</taxon>
        <taxon>Pseudomonadati</taxon>
        <taxon>Pseudomonadota</taxon>
        <taxon>Gammaproteobacteria</taxon>
        <taxon>Oceanospirillales</taxon>
        <taxon>Oceanospirillaceae</taxon>
        <taxon>Marinobacterium</taxon>
    </lineage>
</organism>